<dbReference type="SMART" id="SM00028">
    <property type="entry name" value="TPR"/>
    <property type="match status" value="3"/>
</dbReference>
<gene>
    <name evidence="5" type="ORF">J0X12_08585</name>
</gene>
<evidence type="ECO:0000256" key="3">
    <source>
        <dbReference type="SAM" id="SignalP"/>
    </source>
</evidence>
<evidence type="ECO:0000313" key="5">
    <source>
        <dbReference type="EMBL" id="MBO0333667.1"/>
    </source>
</evidence>
<dbReference type="Proteomes" id="UP000664761">
    <property type="component" value="Unassembled WGS sequence"/>
</dbReference>
<feature type="domain" description="SPOR" evidence="4">
    <location>
        <begin position="516"/>
        <end position="603"/>
    </location>
</feature>
<dbReference type="EMBL" id="JAFLNC010000002">
    <property type="protein sequence ID" value="MBO0333667.1"/>
    <property type="molecule type" value="Genomic_DNA"/>
</dbReference>
<dbReference type="SUPFAM" id="SSF110997">
    <property type="entry name" value="Sporulation related repeat"/>
    <property type="match status" value="1"/>
</dbReference>
<dbReference type="PANTHER" id="PTHR12558">
    <property type="entry name" value="CELL DIVISION CYCLE 16,23,27"/>
    <property type="match status" value="1"/>
</dbReference>
<feature type="signal peptide" evidence="3">
    <location>
        <begin position="1"/>
        <end position="23"/>
    </location>
</feature>
<reference evidence="5 6" key="1">
    <citation type="submission" date="2021-03" db="EMBL/GenBank/DDBJ databases">
        <title>Sneathiella sp. CAU 1612 isolated from Kang Won-do.</title>
        <authorList>
            <person name="Kim W."/>
        </authorList>
    </citation>
    <scope>NUCLEOTIDE SEQUENCE [LARGE SCALE GENOMIC DNA]</scope>
    <source>
        <strain evidence="5 6">CAU 1612</strain>
    </source>
</reference>
<dbReference type="InterPro" id="IPR019734">
    <property type="entry name" value="TPR_rpt"/>
</dbReference>
<feature type="repeat" description="TPR" evidence="1">
    <location>
        <begin position="95"/>
        <end position="128"/>
    </location>
</feature>
<dbReference type="PANTHER" id="PTHR12558:SF13">
    <property type="entry name" value="CELL DIVISION CYCLE PROTEIN 27 HOMOLOG"/>
    <property type="match status" value="1"/>
</dbReference>
<dbReference type="RefSeq" id="WP_207044274.1">
    <property type="nucleotide sequence ID" value="NZ_JAFLNC010000002.1"/>
</dbReference>
<evidence type="ECO:0000259" key="4">
    <source>
        <dbReference type="PROSITE" id="PS51724"/>
    </source>
</evidence>
<dbReference type="Gene3D" id="1.25.40.10">
    <property type="entry name" value="Tetratricopeptide repeat domain"/>
    <property type="match status" value="1"/>
</dbReference>
<feature type="region of interest" description="Disordered" evidence="2">
    <location>
        <begin position="603"/>
        <end position="641"/>
    </location>
</feature>
<dbReference type="PROSITE" id="PS51724">
    <property type="entry name" value="SPOR"/>
    <property type="match status" value="1"/>
</dbReference>
<evidence type="ECO:0000256" key="1">
    <source>
        <dbReference type="PROSITE-ProRule" id="PRU00339"/>
    </source>
</evidence>
<feature type="region of interest" description="Disordered" evidence="2">
    <location>
        <begin position="323"/>
        <end position="365"/>
    </location>
</feature>
<dbReference type="InterPro" id="IPR036680">
    <property type="entry name" value="SPOR-like_sf"/>
</dbReference>
<dbReference type="InterPro" id="IPR007730">
    <property type="entry name" value="SPOR-like_dom"/>
</dbReference>
<feature type="repeat" description="TPR" evidence="1">
    <location>
        <begin position="163"/>
        <end position="196"/>
    </location>
</feature>
<sequence>MPQNTRFAARLRIVLLATTGLVAAGCNTISDQSASADPADARPVIATTASSDASSSKGMTYESMMRVAQRAWQKNDSTTALGIYATAANQRPTDPEPYLAIGEILRKTGRAQEAVSIYQRVLAFDANNLAAHHGIGYSQLQIEKPYLASQSFMNALEIDSNDGKSLGGLAIALDKAGDHEKAQSYYQRAIKADPDNLNHKSNLALSLALSGKTEQAIAILKVVTENPHATAQHRQTLALAYGLAGKSGEAMKYSRMDLSEKDARNNALYFEALNSKTDEQVATLDDQIKLMKASKDEVVADERAKSATPRLPENPDVLVARLDKEELSTNASARKKSAPSRTEPKSLVPATPPMMMAKSETPKAKSPVVKDVAPVVVAKKTTPMPDEKPVAVAAAEVDAPAEKPVTFVKKDPAPAQDKAVTVAKKDVDAKDTKAPAEKPVTFVKKESVPAEKPVTTAKVEAPAPAREWTLDKKAAPVSPKSAPVVAEVPVETAPTVEKVGLTPGDMPVNGSVNAYKPDGGSYFLQIGSYKEKKDAEKGWSIVQTQNVDLLGEIDPVIQEIDLGEDKGGLFYRLKIGGFSDKIRMMQLCGSLRDRNFECFIPMTPKSKEPVKKDGTPSLAPNQRMVDSGDDNKQKKPFEPSLTAEFEENFNGAL</sequence>
<dbReference type="Pfam" id="PF13432">
    <property type="entry name" value="TPR_16"/>
    <property type="match status" value="2"/>
</dbReference>
<accession>A0ABS3F562</accession>
<dbReference type="Pfam" id="PF05036">
    <property type="entry name" value="SPOR"/>
    <property type="match status" value="1"/>
</dbReference>
<dbReference type="InterPro" id="IPR011990">
    <property type="entry name" value="TPR-like_helical_dom_sf"/>
</dbReference>
<name>A0ABS3F562_9PROT</name>
<protein>
    <submittedName>
        <fullName evidence="5">Tetratricopeptide repeat protein</fullName>
    </submittedName>
</protein>
<keyword evidence="6" id="KW-1185">Reference proteome</keyword>
<evidence type="ECO:0000313" key="6">
    <source>
        <dbReference type="Proteomes" id="UP000664761"/>
    </source>
</evidence>
<dbReference type="SUPFAM" id="SSF48452">
    <property type="entry name" value="TPR-like"/>
    <property type="match status" value="1"/>
</dbReference>
<dbReference type="PROSITE" id="PS51257">
    <property type="entry name" value="PROKAR_LIPOPROTEIN"/>
    <property type="match status" value="1"/>
</dbReference>
<dbReference type="PROSITE" id="PS50005">
    <property type="entry name" value="TPR"/>
    <property type="match status" value="2"/>
</dbReference>
<keyword evidence="3" id="KW-0732">Signal</keyword>
<proteinExistence type="predicted"/>
<feature type="compositionally biased region" description="Basic and acidic residues" evidence="2">
    <location>
        <begin position="605"/>
        <end position="614"/>
    </location>
</feature>
<dbReference type="Gene3D" id="3.30.70.1070">
    <property type="entry name" value="Sporulation related repeat"/>
    <property type="match status" value="1"/>
</dbReference>
<comment type="caution">
    <text evidence="5">The sequence shown here is derived from an EMBL/GenBank/DDBJ whole genome shotgun (WGS) entry which is preliminary data.</text>
</comment>
<organism evidence="5 6">
    <name type="scientific">Sneathiella sedimenti</name>
    <dbReference type="NCBI Taxonomy" id="2816034"/>
    <lineage>
        <taxon>Bacteria</taxon>
        <taxon>Pseudomonadati</taxon>
        <taxon>Pseudomonadota</taxon>
        <taxon>Alphaproteobacteria</taxon>
        <taxon>Sneathiellales</taxon>
        <taxon>Sneathiellaceae</taxon>
        <taxon>Sneathiella</taxon>
    </lineage>
</organism>
<feature type="chain" id="PRO_5045913320" evidence="3">
    <location>
        <begin position="24"/>
        <end position="653"/>
    </location>
</feature>
<keyword evidence="1" id="KW-0802">TPR repeat</keyword>
<evidence type="ECO:0000256" key="2">
    <source>
        <dbReference type="SAM" id="MobiDB-lite"/>
    </source>
</evidence>